<feature type="non-terminal residue" evidence="1">
    <location>
        <position position="65"/>
    </location>
</feature>
<gene>
    <name evidence="1" type="ORF">X975_03751</name>
</gene>
<sequence>MKVHTPNHVTLKLTRPSKFMKSTSQNRCNILKSDCFLSTPPTRIVSMTFFINNSSSKNFEALIDA</sequence>
<evidence type="ECO:0000313" key="2">
    <source>
        <dbReference type="Proteomes" id="UP000054359"/>
    </source>
</evidence>
<keyword evidence="2" id="KW-1185">Reference proteome</keyword>
<name>A0A087UZM8_STEMI</name>
<organism evidence="1 2">
    <name type="scientific">Stegodyphus mimosarum</name>
    <name type="common">African social velvet spider</name>
    <dbReference type="NCBI Taxonomy" id="407821"/>
    <lineage>
        <taxon>Eukaryota</taxon>
        <taxon>Metazoa</taxon>
        <taxon>Ecdysozoa</taxon>
        <taxon>Arthropoda</taxon>
        <taxon>Chelicerata</taxon>
        <taxon>Arachnida</taxon>
        <taxon>Araneae</taxon>
        <taxon>Araneomorphae</taxon>
        <taxon>Entelegynae</taxon>
        <taxon>Eresoidea</taxon>
        <taxon>Eresidae</taxon>
        <taxon>Stegodyphus</taxon>
    </lineage>
</organism>
<dbReference type="AlphaFoldDB" id="A0A087UZM8"/>
<accession>A0A087UZM8</accession>
<dbReference type="EMBL" id="KK122488">
    <property type="protein sequence ID" value="KFM82817.1"/>
    <property type="molecule type" value="Genomic_DNA"/>
</dbReference>
<evidence type="ECO:0000313" key="1">
    <source>
        <dbReference type="EMBL" id="KFM82817.1"/>
    </source>
</evidence>
<proteinExistence type="predicted"/>
<protein>
    <submittedName>
        <fullName evidence="1">Uncharacterized protein</fullName>
    </submittedName>
</protein>
<reference evidence="1 2" key="1">
    <citation type="submission" date="2013-11" db="EMBL/GenBank/DDBJ databases">
        <title>Genome sequencing of Stegodyphus mimosarum.</title>
        <authorList>
            <person name="Bechsgaard J."/>
        </authorList>
    </citation>
    <scope>NUCLEOTIDE SEQUENCE [LARGE SCALE GENOMIC DNA]</scope>
</reference>
<dbReference type="Proteomes" id="UP000054359">
    <property type="component" value="Unassembled WGS sequence"/>
</dbReference>